<dbReference type="CDD" id="cd00374">
    <property type="entry name" value="RNase_T2"/>
    <property type="match status" value="1"/>
</dbReference>
<organism evidence="5">
    <name type="scientific">Rhipicephalus appendiculatus</name>
    <name type="common">Brown ear tick</name>
    <dbReference type="NCBI Taxonomy" id="34631"/>
    <lineage>
        <taxon>Eukaryota</taxon>
        <taxon>Metazoa</taxon>
        <taxon>Ecdysozoa</taxon>
        <taxon>Arthropoda</taxon>
        <taxon>Chelicerata</taxon>
        <taxon>Arachnida</taxon>
        <taxon>Acari</taxon>
        <taxon>Parasitiformes</taxon>
        <taxon>Ixodida</taxon>
        <taxon>Ixodoidea</taxon>
        <taxon>Ixodidae</taxon>
        <taxon>Rhipicephalinae</taxon>
        <taxon>Rhipicephalus</taxon>
        <taxon>Rhipicephalus</taxon>
    </lineage>
</organism>
<comment type="similarity">
    <text evidence="1 2">Belongs to the RNase T2 family.</text>
</comment>
<feature type="chain" id="PRO_5007287070" evidence="4">
    <location>
        <begin position="42"/>
        <end position="282"/>
    </location>
</feature>
<feature type="signal peptide" evidence="4">
    <location>
        <begin position="1"/>
        <end position="41"/>
    </location>
</feature>
<evidence type="ECO:0000256" key="4">
    <source>
        <dbReference type="SAM" id="SignalP"/>
    </source>
</evidence>
<evidence type="ECO:0000313" key="5">
    <source>
        <dbReference type="EMBL" id="JAP87115.1"/>
    </source>
</evidence>
<dbReference type="PANTHER" id="PTHR11240:SF22">
    <property type="entry name" value="RIBONUCLEASE T2"/>
    <property type="match status" value="1"/>
</dbReference>
<feature type="transmembrane region" description="Helical" evidence="3">
    <location>
        <begin position="261"/>
        <end position="279"/>
    </location>
</feature>
<evidence type="ECO:0000256" key="3">
    <source>
        <dbReference type="SAM" id="Phobius"/>
    </source>
</evidence>
<proteinExistence type="inferred from homology"/>
<dbReference type="PROSITE" id="PS00530">
    <property type="entry name" value="RNASE_T2_1"/>
    <property type="match status" value="1"/>
</dbReference>
<dbReference type="GO" id="GO:0006401">
    <property type="term" value="P:RNA catabolic process"/>
    <property type="evidence" value="ECO:0007669"/>
    <property type="project" value="TreeGrafter"/>
</dbReference>
<dbReference type="InterPro" id="IPR001568">
    <property type="entry name" value="RNase_T2-like"/>
</dbReference>
<keyword evidence="3" id="KW-1133">Transmembrane helix</keyword>
<dbReference type="InterPro" id="IPR036430">
    <property type="entry name" value="RNase_T2-like_sf"/>
</dbReference>
<protein>
    <submittedName>
        <fullName evidence="5">Ribonuclease t2 family</fullName>
    </submittedName>
</protein>
<evidence type="ECO:0000256" key="1">
    <source>
        <dbReference type="ARBA" id="ARBA00007469"/>
    </source>
</evidence>
<name>A0A131Z8H4_RHIAP</name>
<dbReference type="GO" id="GO:0033897">
    <property type="term" value="F:ribonuclease T2 activity"/>
    <property type="evidence" value="ECO:0007669"/>
    <property type="project" value="InterPro"/>
</dbReference>
<reference evidence="5" key="1">
    <citation type="journal article" date="2016" name="Ticks Tick Borne Dis.">
        <title>De novo assembly and annotation of the salivary gland transcriptome of Rhipicephalus appendiculatus male and female ticks during blood feeding.</title>
        <authorList>
            <person name="de Castro M.H."/>
            <person name="de Klerk D."/>
            <person name="Pienaar R."/>
            <person name="Latif A.A."/>
            <person name="Rees D.J."/>
            <person name="Mans B.J."/>
        </authorList>
    </citation>
    <scope>NUCLEOTIDE SEQUENCE</scope>
    <source>
        <tissue evidence="5">Salivary glands</tissue>
    </source>
</reference>
<dbReference type="GO" id="GO:0003723">
    <property type="term" value="F:RNA binding"/>
    <property type="evidence" value="ECO:0007669"/>
    <property type="project" value="InterPro"/>
</dbReference>
<keyword evidence="4" id="KW-0732">Signal</keyword>
<keyword evidence="3" id="KW-0812">Transmembrane</keyword>
<dbReference type="GO" id="GO:0005576">
    <property type="term" value="C:extracellular region"/>
    <property type="evidence" value="ECO:0007669"/>
    <property type="project" value="TreeGrafter"/>
</dbReference>
<dbReference type="InterPro" id="IPR018188">
    <property type="entry name" value="RNase_T2_His_AS_1"/>
</dbReference>
<dbReference type="InterPro" id="IPR033130">
    <property type="entry name" value="RNase_T2_His_AS_2"/>
</dbReference>
<dbReference type="Pfam" id="PF00445">
    <property type="entry name" value="Ribonuclease_T2"/>
    <property type="match status" value="1"/>
</dbReference>
<sequence length="282" mass="31500">PSAADGSQTQRAIPSTAGAVMMHCLTLQALLLASLGGLAACAKDASTVTYFMFSQQWSTGYCSAAHDKCIKENERNFWTIHGLWPSSNSSTPEFCNRTLRYNATALTPLVPQLDLYWPSMTSSNNNIFWKHEWQKHGTCATIVPELDGLYNFFNETLTLYLKYNVTEYLLNSGVVPTSEKTYQLQTIKDALHDDIKGAANFVCYSSRNYSAPVLAEIRFCLNRQLQPIDCKAKHSGCGQGNVYYLAFGKDGATSQMSPLSWLLHCSWLFAVSVIPMPLYRLR</sequence>
<evidence type="ECO:0000256" key="2">
    <source>
        <dbReference type="RuleBase" id="RU004328"/>
    </source>
</evidence>
<dbReference type="AlphaFoldDB" id="A0A131Z8H4"/>
<dbReference type="EMBL" id="GEDV01001442">
    <property type="protein sequence ID" value="JAP87115.1"/>
    <property type="molecule type" value="Transcribed_RNA"/>
</dbReference>
<keyword evidence="3" id="KW-0472">Membrane</keyword>
<dbReference type="Gene3D" id="3.90.730.10">
    <property type="entry name" value="Ribonuclease T2-like"/>
    <property type="match status" value="1"/>
</dbReference>
<accession>A0A131Z8H4</accession>
<dbReference type="PROSITE" id="PS00531">
    <property type="entry name" value="RNASE_T2_2"/>
    <property type="match status" value="1"/>
</dbReference>
<dbReference type="SUPFAM" id="SSF55895">
    <property type="entry name" value="Ribonuclease Rh-like"/>
    <property type="match status" value="1"/>
</dbReference>
<dbReference type="PANTHER" id="PTHR11240">
    <property type="entry name" value="RIBONUCLEASE T2"/>
    <property type="match status" value="1"/>
</dbReference>
<feature type="non-terminal residue" evidence="5">
    <location>
        <position position="1"/>
    </location>
</feature>